<proteinExistence type="predicted"/>
<dbReference type="EMBL" id="ASHM01001777">
    <property type="protein sequence ID" value="PNY07264.1"/>
    <property type="molecule type" value="Genomic_DNA"/>
</dbReference>
<accession>A0A2K3NW49</accession>
<dbReference type="Proteomes" id="UP000236291">
    <property type="component" value="Unassembled WGS sequence"/>
</dbReference>
<gene>
    <name evidence="2" type="ORF">L195_g003752</name>
</gene>
<feature type="transmembrane region" description="Helical" evidence="1">
    <location>
        <begin position="48"/>
        <end position="72"/>
    </location>
</feature>
<keyword evidence="1" id="KW-0472">Membrane</keyword>
<keyword evidence="1" id="KW-0812">Transmembrane</keyword>
<organism evidence="2 3">
    <name type="scientific">Trifolium pratense</name>
    <name type="common">Red clover</name>
    <dbReference type="NCBI Taxonomy" id="57577"/>
    <lineage>
        <taxon>Eukaryota</taxon>
        <taxon>Viridiplantae</taxon>
        <taxon>Streptophyta</taxon>
        <taxon>Embryophyta</taxon>
        <taxon>Tracheophyta</taxon>
        <taxon>Spermatophyta</taxon>
        <taxon>Magnoliopsida</taxon>
        <taxon>eudicotyledons</taxon>
        <taxon>Gunneridae</taxon>
        <taxon>Pentapetalae</taxon>
        <taxon>rosids</taxon>
        <taxon>fabids</taxon>
        <taxon>Fabales</taxon>
        <taxon>Fabaceae</taxon>
        <taxon>Papilionoideae</taxon>
        <taxon>50 kb inversion clade</taxon>
        <taxon>NPAAA clade</taxon>
        <taxon>Hologalegina</taxon>
        <taxon>IRL clade</taxon>
        <taxon>Trifolieae</taxon>
        <taxon>Trifolium</taxon>
    </lineage>
</organism>
<keyword evidence="1" id="KW-1133">Transmembrane helix</keyword>
<sequence>MIRLDLDLVSIDMILLLHCINNTVITIGTVFYYGGAVELLSVTMLRDVITLIFSPMSTFHLPIVLATVEFVITIFDPRGKFDFCCNYYLWNIVCIRCLLKVTTATL</sequence>
<protein>
    <submittedName>
        <fullName evidence="2">Uncharacterized protein</fullName>
    </submittedName>
</protein>
<name>A0A2K3NW49_TRIPR</name>
<dbReference type="AlphaFoldDB" id="A0A2K3NW49"/>
<reference evidence="2 3" key="2">
    <citation type="journal article" date="2017" name="Front. Plant Sci.">
        <title>Gene Classification and Mining of Molecular Markers Useful in Red Clover (Trifolium pratense) Breeding.</title>
        <authorList>
            <person name="Istvanek J."/>
            <person name="Dluhosova J."/>
            <person name="Dluhos P."/>
            <person name="Patkova L."/>
            <person name="Nedelnik J."/>
            <person name="Repkova J."/>
        </authorList>
    </citation>
    <scope>NUCLEOTIDE SEQUENCE [LARGE SCALE GENOMIC DNA]</scope>
    <source>
        <strain evidence="3">cv. Tatra</strain>
        <tissue evidence="2">Young leaves</tissue>
    </source>
</reference>
<evidence type="ECO:0000256" key="1">
    <source>
        <dbReference type="SAM" id="Phobius"/>
    </source>
</evidence>
<evidence type="ECO:0000313" key="2">
    <source>
        <dbReference type="EMBL" id="PNY07264.1"/>
    </source>
</evidence>
<reference evidence="2 3" key="1">
    <citation type="journal article" date="2014" name="Am. J. Bot.">
        <title>Genome assembly and annotation for red clover (Trifolium pratense; Fabaceae).</title>
        <authorList>
            <person name="Istvanek J."/>
            <person name="Jaros M."/>
            <person name="Krenek A."/>
            <person name="Repkova J."/>
        </authorList>
    </citation>
    <scope>NUCLEOTIDE SEQUENCE [LARGE SCALE GENOMIC DNA]</scope>
    <source>
        <strain evidence="3">cv. Tatra</strain>
        <tissue evidence="2">Young leaves</tissue>
    </source>
</reference>
<evidence type="ECO:0000313" key="3">
    <source>
        <dbReference type="Proteomes" id="UP000236291"/>
    </source>
</evidence>
<comment type="caution">
    <text evidence="2">The sequence shown here is derived from an EMBL/GenBank/DDBJ whole genome shotgun (WGS) entry which is preliminary data.</text>
</comment>
<feature type="transmembrane region" description="Helical" evidence="1">
    <location>
        <begin position="12"/>
        <end position="33"/>
    </location>
</feature>